<accession>A0A348B4V4</accession>
<dbReference type="RefSeq" id="WP_126450333.1">
    <property type="nucleotide sequence ID" value="NZ_AP018553.1"/>
</dbReference>
<dbReference type="EMBL" id="AP018553">
    <property type="protein sequence ID" value="BBD73206.1"/>
    <property type="molecule type" value="Genomic_DNA"/>
</dbReference>
<feature type="transmembrane region" description="Helical" evidence="1">
    <location>
        <begin position="65"/>
        <end position="84"/>
    </location>
</feature>
<dbReference type="KEGG" id="sacd:HS1genome_1595"/>
<feature type="transmembrane region" description="Helical" evidence="1">
    <location>
        <begin position="96"/>
        <end position="119"/>
    </location>
</feature>
<dbReference type="Proteomes" id="UP000616143">
    <property type="component" value="Unassembled WGS sequence"/>
</dbReference>
<dbReference type="AlphaFoldDB" id="A0A348B4V4"/>
<proteinExistence type="predicted"/>
<dbReference type="GeneID" id="38667095"/>
<reference evidence="3" key="1">
    <citation type="journal article" date="2014" name="Int. J. Syst. Evol. Microbiol.">
        <title>Complete genome sequence of Corynebacterium casei LMG S-19264T (=DSM 44701T), isolated from a smear-ripened cheese.</title>
        <authorList>
            <consortium name="US DOE Joint Genome Institute (JGI-PGF)"/>
            <person name="Walter F."/>
            <person name="Albersmeier A."/>
            <person name="Kalinowski J."/>
            <person name="Ruckert C."/>
        </authorList>
    </citation>
    <scope>NUCLEOTIDE SEQUENCE</scope>
    <source>
        <strain evidence="3">JCM 31740</strain>
    </source>
</reference>
<keyword evidence="1" id="KW-0812">Transmembrane</keyword>
<reference evidence="3" key="4">
    <citation type="submission" date="2020-09" db="EMBL/GenBank/DDBJ databases">
        <authorList>
            <person name="Sun Q."/>
            <person name="Ohkuma M."/>
        </authorList>
    </citation>
    <scope>NUCLEOTIDE SEQUENCE</scope>
    <source>
        <strain evidence="3">JCM 31740</strain>
    </source>
</reference>
<evidence type="ECO:0000313" key="3">
    <source>
        <dbReference type="EMBL" id="GGU04926.1"/>
    </source>
</evidence>
<dbReference type="Proteomes" id="UP000276741">
    <property type="component" value="Chromosome"/>
</dbReference>
<name>A0A348B4V4_9CREN</name>
<feature type="transmembrane region" description="Helical" evidence="1">
    <location>
        <begin position="12"/>
        <end position="30"/>
    </location>
</feature>
<keyword evidence="1" id="KW-0472">Membrane</keyword>
<reference evidence="2" key="3">
    <citation type="journal article" date="2019" name="BMC Res. Notes">
        <title>Complete genome sequence of the Sulfodiicoccus acidiphilus strain HS-1T, the first crenarchaeon that lacks polB3, isolated from an acidic hot spring in Ohwaku-dani, Hakone, Japan.</title>
        <authorList>
            <person name="Sakai H.D."/>
            <person name="Kurosawa N."/>
        </authorList>
    </citation>
    <scope>NUCLEOTIDE SEQUENCE</scope>
    <source>
        <strain evidence="2">HS-1</strain>
    </source>
</reference>
<organism evidence="2 4">
    <name type="scientific">Sulfodiicoccus acidiphilus</name>
    <dbReference type="NCBI Taxonomy" id="1670455"/>
    <lineage>
        <taxon>Archaea</taxon>
        <taxon>Thermoproteota</taxon>
        <taxon>Thermoprotei</taxon>
        <taxon>Sulfolobales</taxon>
        <taxon>Sulfolobaceae</taxon>
        <taxon>Sulfodiicoccus</taxon>
    </lineage>
</organism>
<gene>
    <name evidence="3" type="ORF">GCM10007116_21910</name>
    <name evidence="2" type="ORF">HS1genome_1595</name>
</gene>
<sequence>MAANVPPGSFYVGLGVVGLSLLVATMGWFFTRNKWVPSTLTLASASSGIFLLLEDRPLYYLGVYHWYGLLVESVLDLGAFVSILKGRFSFPVAVNLLVFLSVVLDAALGLPFSTLQGAVPYVGWQILYGFGPTRPEIEWSAAVSILTVTSLGAALSALRQRFLETKTRV</sequence>
<keyword evidence="1" id="KW-1133">Transmembrane helix</keyword>
<evidence type="ECO:0000313" key="4">
    <source>
        <dbReference type="Proteomes" id="UP000276741"/>
    </source>
</evidence>
<evidence type="ECO:0000313" key="2">
    <source>
        <dbReference type="EMBL" id="BBD73206.1"/>
    </source>
</evidence>
<protein>
    <submittedName>
        <fullName evidence="2">Uncharacterized protein</fullName>
    </submittedName>
</protein>
<dbReference type="EMBL" id="BMQS01000031">
    <property type="protein sequence ID" value="GGU04926.1"/>
    <property type="molecule type" value="Genomic_DNA"/>
</dbReference>
<evidence type="ECO:0000256" key="1">
    <source>
        <dbReference type="SAM" id="Phobius"/>
    </source>
</evidence>
<reference evidence="4" key="2">
    <citation type="submission" date="2018-04" db="EMBL/GenBank/DDBJ databases">
        <title>Complete genome sequence of Sulfodiicoccus acidiphilus strain HS-1.</title>
        <authorList>
            <person name="Sakai H.D."/>
            <person name="Kurosawa N."/>
        </authorList>
    </citation>
    <scope>NUCLEOTIDE SEQUENCE [LARGE SCALE GENOMIC DNA]</scope>
    <source>
        <strain evidence="4">HS-1</strain>
    </source>
</reference>
<feature type="transmembrane region" description="Helical" evidence="1">
    <location>
        <begin position="139"/>
        <end position="158"/>
    </location>
</feature>
<keyword evidence="4" id="KW-1185">Reference proteome</keyword>